<dbReference type="SMART" id="SM00028">
    <property type="entry name" value="TPR"/>
    <property type="match status" value="4"/>
</dbReference>
<evidence type="ECO:0000313" key="1">
    <source>
        <dbReference type="EMBL" id="MCC8430301.1"/>
    </source>
</evidence>
<organism evidence="1 2">
    <name type="scientific">Reyranella aquatilis</name>
    <dbReference type="NCBI Taxonomy" id="2035356"/>
    <lineage>
        <taxon>Bacteria</taxon>
        <taxon>Pseudomonadati</taxon>
        <taxon>Pseudomonadota</taxon>
        <taxon>Alphaproteobacteria</taxon>
        <taxon>Hyphomicrobiales</taxon>
        <taxon>Reyranellaceae</taxon>
        <taxon>Reyranella</taxon>
    </lineage>
</organism>
<protein>
    <recommendedName>
        <fullName evidence="3">Transcriptional regulator</fullName>
    </recommendedName>
</protein>
<dbReference type="Gene3D" id="3.40.50.10070">
    <property type="entry name" value="TolB, N-terminal domain"/>
    <property type="match status" value="1"/>
</dbReference>
<dbReference type="EMBL" id="JAJISD010000006">
    <property type="protein sequence ID" value="MCC8430301.1"/>
    <property type="molecule type" value="Genomic_DNA"/>
</dbReference>
<proteinExistence type="predicted"/>
<reference evidence="1 2" key="1">
    <citation type="submission" date="2021-11" db="EMBL/GenBank/DDBJ databases">
        <authorList>
            <person name="Lee D.-H."/>
            <person name="Kim S.-B."/>
        </authorList>
    </citation>
    <scope>NUCLEOTIDE SEQUENCE [LARGE SCALE GENOMIC DNA]</scope>
    <source>
        <strain evidence="1 2">KCTC 52223</strain>
    </source>
</reference>
<dbReference type="InterPro" id="IPR001387">
    <property type="entry name" value="Cro/C1-type_HTH"/>
</dbReference>
<dbReference type="SUPFAM" id="SSF48452">
    <property type="entry name" value="TPR-like"/>
    <property type="match status" value="1"/>
</dbReference>
<keyword evidence="2" id="KW-1185">Reference proteome</keyword>
<dbReference type="CDD" id="cd00093">
    <property type="entry name" value="HTH_XRE"/>
    <property type="match status" value="1"/>
</dbReference>
<comment type="caution">
    <text evidence="1">The sequence shown here is derived from an EMBL/GenBank/DDBJ whole genome shotgun (WGS) entry which is preliminary data.</text>
</comment>
<dbReference type="InterPro" id="IPR019734">
    <property type="entry name" value="TPR_rpt"/>
</dbReference>
<dbReference type="Proteomes" id="UP001198862">
    <property type="component" value="Unassembled WGS sequence"/>
</dbReference>
<dbReference type="RefSeq" id="WP_230551468.1">
    <property type="nucleotide sequence ID" value="NZ_JAJISD010000006.1"/>
</dbReference>
<dbReference type="InterPro" id="IPR011990">
    <property type="entry name" value="TPR-like_helical_dom_sf"/>
</dbReference>
<evidence type="ECO:0008006" key="3">
    <source>
        <dbReference type="Google" id="ProtNLM"/>
    </source>
</evidence>
<dbReference type="Gene3D" id="1.25.40.10">
    <property type="entry name" value="Tetratricopeptide repeat domain"/>
    <property type="match status" value="1"/>
</dbReference>
<name>A0ABS8KW41_9HYPH</name>
<accession>A0ABS8KW41</accession>
<evidence type="ECO:0000313" key="2">
    <source>
        <dbReference type="Proteomes" id="UP001198862"/>
    </source>
</evidence>
<sequence>MAAVRDFARKFDLVLKAFNLSRGRLAQTVGIDKSVVSRWASGATVPTDHNLSLLTHAVMRHKADFGRADWDLDVEAFAARLGVAAPERVAPSPAPPEKPSIAVLPFQNIGGDPEHEYFADGMTENTIALLSQSQAFTVIASSSSFSYKAGPSDPGRIAQQLNVRYLLEGTLRTAGNRVRVTAHLVDGRNLQRLWAGQFDRELVDVFAVQDDIASAIVGTLFPQLLNAEIRSQRQLQRPDLGAWGLVVRGLVALISFTRDNLAAAEENATGAIALAPDDALAYGVRAFARGYRAYTQWGEDWLSDARQAAADIKHALALDQDDPTGLFLVGGASMFMGRHRAGVGLLERAVMLNPNLAMARALLARGYGSLGQSHDGLPHVDQAMRLSPRDPMAYLFFGCRAFCHFAGGDFRDALASAESGLQLNEASVDNHLYMAAALAELDRPDDAARHVQLALRYAPGVRLATIANAIEQTNEGWKRYHAALAKAGLP</sequence>
<gene>
    <name evidence="1" type="ORF">LJ725_15100</name>
</gene>